<evidence type="ECO:0008006" key="5">
    <source>
        <dbReference type="Google" id="ProtNLM"/>
    </source>
</evidence>
<dbReference type="InterPro" id="IPR029063">
    <property type="entry name" value="SAM-dependent_MTases_sf"/>
</dbReference>
<organism evidence="3 4">
    <name type="scientific">Caldibacillus debilis</name>
    <dbReference type="NCBI Taxonomy" id="301148"/>
    <lineage>
        <taxon>Bacteria</taxon>
        <taxon>Bacillati</taxon>
        <taxon>Bacillota</taxon>
        <taxon>Bacilli</taxon>
        <taxon>Bacillales</taxon>
        <taxon>Bacillaceae</taxon>
        <taxon>Caldibacillus</taxon>
    </lineage>
</organism>
<dbReference type="CDD" id="cd02440">
    <property type="entry name" value="AdoMet_MTases"/>
    <property type="match status" value="1"/>
</dbReference>
<dbReference type="Proteomes" id="UP000075683">
    <property type="component" value="Unassembled WGS sequence"/>
</dbReference>
<dbReference type="Pfam" id="PF03602">
    <property type="entry name" value="Cons_hypoth95"/>
    <property type="match status" value="1"/>
</dbReference>
<dbReference type="InterPro" id="IPR004398">
    <property type="entry name" value="RNA_MeTrfase_RsmD"/>
</dbReference>
<dbReference type="RefSeq" id="WP_061569359.1">
    <property type="nucleotide sequence ID" value="NZ_LQYT01000073.1"/>
</dbReference>
<dbReference type="NCBIfam" id="TIGR00095">
    <property type="entry name" value="16S rRNA (guanine(966)-N(2))-methyltransferase RsmD"/>
    <property type="match status" value="1"/>
</dbReference>
<dbReference type="STRING" id="301148.B4135_2763"/>
<comment type="caution">
    <text evidence="3">The sequence shown here is derived from an EMBL/GenBank/DDBJ whole genome shotgun (WGS) entry which is preliminary data.</text>
</comment>
<dbReference type="Gene3D" id="3.40.50.150">
    <property type="entry name" value="Vaccinia Virus protein VP39"/>
    <property type="match status" value="1"/>
</dbReference>
<protein>
    <recommendedName>
        <fullName evidence="5">16S rRNA (Guanine(966)-N(2))-methyltransferase RsmD</fullName>
    </recommendedName>
</protein>
<name>A0A150LQM8_9BACI</name>
<dbReference type="PROSITE" id="PS00092">
    <property type="entry name" value="N6_MTASE"/>
    <property type="match status" value="1"/>
</dbReference>
<dbReference type="InterPro" id="IPR002052">
    <property type="entry name" value="DNA_methylase_N6_adenine_CS"/>
</dbReference>
<dbReference type="GO" id="GO:0008168">
    <property type="term" value="F:methyltransferase activity"/>
    <property type="evidence" value="ECO:0007669"/>
    <property type="project" value="UniProtKB-KW"/>
</dbReference>
<dbReference type="AlphaFoldDB" id="A0A150LQM8"/>
<dbReference type="PIRSF" id="PIRSF004553">
    <property type="entry name" value="CHP00095"/>
    <property type="match status" value="1"/>
</dbReference>
<sequence length="198" mass="22030">MRVISGSRKGRKLHAVPGWNTRPTADRVKEAIFNMIGPYFSGGMGLDLFAGSGALGIEGLSRGLDKVIFVDHDRSAVQTIKRNLELCDLAQQAEVFKTDWKRALASIARKKLSFQVIWCDPPYEMNVYREVMAWANQHGTLAEEGVLVCEHKRELPLPEKCGDLIRFKHGEYGITAVSVYIKMGGAQDGTDCRLSGQF</sequence>
<evidence type="ECO:0000313" key="4">
    <source>
        <dbReference type="Proteomes" id="UP000075683"/>
    </source>
</evidence>
<dbReference type="GO" id="GO:0003676">
    <property type="term" value="F:nucleic acid binding"/>
    <property type="evidence" value="ECO:0007669"/>
    <property type="project" value="InterPro"/>
</dbReference>
<evidence type="ECO:0000256" key="1">
    <source>
        <dbReference type="ARBA" id="ARBA00022603"/>
    </source>
</evidence>
<keyword evidence="2" id="KW-0808">Transferase</keyword>
<dbReference type="OrthoDB" id="9803017at2"/>
<evidence type="ECO:0000256" key="2">
    <source>
        <dbReference type="ARBA" id="ARBA00022679"/>
    </source>
</evidence>
<dbReference type="SUPFAM" id="SSF53335">
    <property type="entry name" value="S-adenosyl-L-methionine-dependent methyltransferases"/>
    <property type="match status" value="1"/>
</dbReference>
<proteinExistence type="predicted"/>
<reference evidence="3 4" key="1">
    <citation type="submission" date="2016-01" db="EMBL/GenBank/DDBJ databases">
        <title>Draft Genome Sequences of Seven Thermophilic Sporeformers Isolated from Foods.</title>
        <authorList>
            <person name="Berendsen E.M."/>
            <person name="Wells-Bennik M.H."/>
            <person name="Krawcyk A.O."/>
            <person name="De Jong A."/>
            <person name="Holsappel S."/>
            <person name="Eijlander R.T."/>
            <person name="Kuipers O.P."/>
        </authorList>
    </citation>
    <scope>NUCLEOTIDE SEQUENCE [LARGE SCALE GENOMIC DNA]</scope>
    <source>
        <strain evidence="3 4">B4135</strain>
    </source>
</reference>
<evidence type="ECO:0000313" key="3">
    <source>
        <dbReference type="EMBL" id="KYD14336.1"/>
    </source>
</evidence>
<dbReference type="PATRIC" id="fig|301148.3.peg.268"/>
<gene>
    <name evidence="3" type="ORF">B4135_2763</name>
</gene>
<accession>A0A150LQM8</accession>
<dbReference type="PANTHER" id="PTHR43542">
    <property type="entry name" value="METHYLTRANSFERASE"/>
    <property type="match status" value="1"/>
</dbReference>
<keyword evidence="1" id="KW-0489">Methyltransferase</keyword>
<dbReference type="PANTHER" id="PTHR43542:SF1">
    <property type="entry name" value="METHYLTRANSFERASE"/>
    <property type="match status" value="1"/>
</dbReference>
<dbReference type="GO" id="GO:0031167">
    <property type="term" value="P:rRNA methylation"/>
    <property type="evidence" value="ECO:0007669"/>
    <property type="project" value="InterPro"/>
</dbReference>
<dbReference type="EMBL" id="LQYT01000073">
    <property type="protein sequence ID" value="KYD14336.1"/>
    <property type="molecule type" value="Genomic_DNA"/>
</dbReference>